<sequence>MENNTFDEVLELIESFPDEQSESLLEIVRKRLIEERREQLAQIIQEARGEYVRGEARQGMVDDLMRELDR</sequence>
<evidence type="ECO:0000313" key="1">
    <source>
        <dbReference type="EMBL" id="HGU34140.1"/>
    </source>
</evidence>
<gene>
    <name evidence="1" type="ORF">ENS29_15040</name>
</gene>
<reference evidence="1" key="1">
    <citation type="journal article" date="2020" name="mSystems">
        <title>Genome- and Community-Level Interaction Insights into Carbon Utilization and Element Cycling Functions of Hydrothermarchaeota in Hydrothermal Sediment.</title>
        <authorList>
            <person name="Zhou Z."/>
            <person name="Liu Y."/>
            <person name="Xu W."/>
            <person name="Pan J."/>
            <person name="Luo Z.H."/>
            <person name="Li M."/>
        </authorList>
    </citation>
    <scope>NUCLEOTIDE SEQUENCE [LARGE SCALE GENOMIC DNA]</scope>
    <source>
        <strain evidence="1">SpSt-477</strain>
    </source>
</reference>
<protein>
    <recommendedName>
        <fullName evidence="2">Addiction module protein</fullName>
    </recommendedName>
</protein>
<name>A0A7C4RU70_9BACT</name>
<accession>A0A7C4RU70</accession>
<dbReference type="EMBL" id="DSUH01000345">
    <property type="protein sequence ID" value="HGU34140.1"/>
    <property type="molecule type" value="Genomic_DNA"/>
</dbReference>
<organism evidence="1">
    <name type="scientific">Desulfatirhabdium butyrativorans</name>
    <dbReference type="NCBI Taxonomy" id="340467"/>
    <lineage>
        <taxon>Bacteria</taxon>
        <taxon>Pseudomonadati</taxon>
        <taxon>Thermodesulfobacteriota</taxon>
        <taxon>Desulfobacteria</taxon>
        <taxon>Desulfobacterales</taxon>
        <taxon>Desulfatirhabdiaceae</taxon>
        <taxon>Desulfatirhabdium</taxon>
    </lineage>
</organism>
<comment type="caution">
    <text evidence="1">The sequence shown here is derived from an EMBL/GenBank/DDBJ whole genome shotgun (WGS) entry which is preliminary data.</text>
</comment>
<proteinExistence type="predicted"/>
<evidence type="ECO:0008006" key="2">
    <source>
        <dbReference type="Google" id="ProtNLM"/>
    </source>
</evidence>
<dbReference type="AlphaFoldDB" id="A0A7C4RU70"/>